<feature type="domain" description="HIT-type" evidence="8">
    <location>
        <begin position="11"/>
        <end position="45"/>
    </location>
</feature>
<dbReference type="InterPro" id="IPR051639">
    <property type="entry name" value="BCD1"/>
</dbReference>
<dbReference type="EMBL" id="JAVRRG010000051">
    <property type="protein sequence ID" value="KAK5092870.1"/>
    <property type="molecule type" value="Genomic_DNA"/>
</dbReference>
<dbReference type="SUPFAM" id="SSF144232">
    <property type="entry name" value="HIT/MYND zinc finger-like"/>
    <property type="match status" value="1"/>
</dbReference>
<feature type="region of interest" description="Disordered" evidence="7">
    <location>
        <begin position="183"/>
        <end position="227"/>
    </location>
</feature>
<sequence>MSHETLLTDLCAICHVKAIKYTCPRCGIHTCSFPCVKKHKAWAQCSGVRNPAEYRKRAELATSSSVDKDFNFITNVERAITRADDAVTDRGISIVPARQVRRDDARPKVEVEIEQRGVKVIKAPKVFSRAKQNKTHWVGPQKSIMWTIEWVCSDGEKVIGSALESRSLREAYINIVGKKKIKRKRRLSQHDQTRAEPPPKVAKQESHSSTKEDQVQHQHDAQTSSSGDEQLLAGMHFYLHDPQTASKFRCLIPLPPGQTVRAALEGQTVLEFPTIYVKSESPDQLKEPFIAQEEYQKRHGNDIPVNLTMPLEDGQIDEPSESSLAAAAAGEIVPEKVLEVLARALS</sequence>
<evidence type="ECO:0000256" key="7">
    <source>
        <dbReference type="SAM" id="MobiDB-lite"/>
    </source>
</evidence>
<evidence type="ECO:0000256" key="2">
    <source>
        <dbReference type="ARBA" id="ARBA00022771"/>
    </source>
</evidence>
<keyword evidence="1" id="KW-0479">Metal-binding</keyword>
<dbReference type="PANTHER" id="PTHR13483:SF11">
    <property type="entry name" value="ZINC FINGER HIT DOMAIN-CONTAINING PROTEIN 3"/>
    <property type="match status" value="1"/>
</dbReference>
<protein>
    <recommendedName>
        <fullName evidence="8">HIT-type domain-containing protein</fullName>
    </recommendedName>
</protein>
<comment type="function">
    <text evidence="4">Required for box C/D snoRNAs accumulation involved in snoRNA processing, snoRNA transport to the nucleolus and ribosome biogenesis.</text>
</comment>
<proteinExistence type="inferred from homology"/>
<gene>
    <name evidence="9" type="ORF">LTR24_004784</name>
</gene>
<evidence type="ECO:0000256" key="1">
    <source>
        <dbReference type="ARBA" id="ARBA00022723"/>
    </source>
</evidence>
<dbReference type="PANTHER" id="PTHR13483">
    <property type="entry name" value="BOX C_D SNORNA PROTEIN 1-RELATED"/>
    <property type="match status" value="1"/>
</dbReference>
<dbReference type="Pfam" id="PF25790">
    <property type="entry name" value="BCD1"/>
    <property type="match status" value="1"/>
</dbReference>
<feature type="compositionally biased region" description="Basic and acidic residues" evidence="7">
    <location>
        <begin position="202"/>
        <end position="220"/>
    </location>
</feature>
<evidence type="ECO:0000256" key="5">
    <source>
        <dbReference type="ARBA" id="ARBA00049654"/>
    </source>
</evidence>
<dbReference type="Gene3D" id="3.30.60.190">
    <property type="match status" value="1"/>
</dbReference>
<dbReference type="Pfam" id="PF04438">
    <property type="entry name" value="zf-HIT"/>
    <property type="match status" value="1"/>
</dbReference>
<evidence type="ECO:0000256" key="3">
    <source>
        <dbReference type="ARBA" id="ARBA00022833"/>
    </source>
</evidence>
<accession>A0ABR0KAV3</accession>
<name>A0ABR0KAV3_9EURO</name>
<dbReference type="InterPro" id="IPR007529">
    <property type="entry name" value="Znf_HIT"/>
</dbReference>
<keyword evidence="2 6" id="KW-0863">Zinc-finger</keyword>
<keyword evidence="3" id="KW-0862">Zinc</keyword>
<evidence type="ECO:0000313" key="10">
    <source>
        <dbReference type="Proteomes" id="UP001345013"/>
    </source>
</evidence>
<reference evidence="9 10" key="1">
    <citation type="submission" date="2023-08" db="EMBL/GenBank/DDBJ databases">
        <title>Black Yeasts Isolated from many extreme environments.</title>
        <authorList>
            <person name="Coleine C."/>
            <person name="Stajich J.E."/>
            <person name="Selbmann L."/>
        </authorList>
    </citation>
    <scope>NUCLEOTIDE SEQUENCE [LARGE SCALE GENOMIC DNA]</scope>
    <source>
        <strain evidence="9 10">CCFEE 5885</strain>
    </source>
</reference>
<evidence type="ECO:0000256" key="6">
    <source>
        <dbReference type="PROSITE-ProRule" id="PRU00453"/>
    </source>
</evidence>
<evidence type="ECO:0000313" key="9">
    <source>
        <dbReference type="EMBL" id="KAK5092870.1"/>
    </source>
</evidence>
<keyword evidence="10" id="KW-1185">Reference proteome</keyword>
<dbReference type="CDD" id="cd23023">
    <property type="entry name" value="zf-HIT_BCD1"/>
    <property type="match status" value="1"/>
</dbReference>
<evidence type="ECO:0000259" key="8">
    <source>
        <dbReference type="PROSITE" id="PS51083"/>
    </source>
</evidence>
<organism evidence="9 10">
    <name type="scientific">Lithohypha guttulata</name>
    <dbReference type="NCBI Taxonomy" id="1690604"/>
    <lineage>
        <taxon>Eukaryota</taxon>
        <taxon>Fungi</taxon>
        <taxon>Dikarya</taxon>
        <taxon>Ascomycota</taxon>
        <taxon>Pezizomycotina</taxon>
        <taxon>Eurotiomycetes</taxon>
        <taxon>Chaetothyriomycetidae</taxon>
        <taxon>Chaetothyriales</taxon>
        <taxon>Trichomeriaceae</taxon>
        <taxon>Lithohypha</taxon>
    </lineage>
</organism>
<dbReference type="Proteomes" id="UP001345013">
    <property type="component" value="Unassembled WGS sequence"/>
</dbReference>
<evidence type="ECO:0000256" key="4">
    <source>
        <dbReference type="ARBA" id="ARBA00049598"/>
    </source>
</evidence>
<comment type="similarity">
    <text evidence="5">Belongs to the BCD1 family.</text>
</comment>
<dbReference type="InterPro" id="IPR057721">
    <property type="entry name" value="BCD1_alpha/beta"/>
</dbReference>
<dbReference type="PROSITE" id="PS51083">
    <property type="entry name" value="ZF_HIT"/>
    <property type="match status" value="1"/>
</dbReference>
<comment type="caution">
    <text evidence="9">The sequence shown here is derived from an EMBL/GenBank/DDBJ whole genome shotgun (WGS) entry which is preliminary data.</text>
</comment>